<dbReference type="OrthoDB" id="428577at2759"/>
<accession>A0A2B4SX22</accession>
<dbReference type="InterPro" id="IPR036249">
    <property type="entry name" value="Thioredoxin-like_sf"/>
</dbReference>
<evidence type="ECO:0000313" key="3">
    <source>
        <dbReference type="EMBL" id="PFX33420.1"/>
    </source>
</evidence>
<keyword evidence="2" id="KW-0812">Transmembrane</keyword>
<keyword evidence="4" id="KW-1185">Reference proteome</keyword>
<dbReference type="GO" id="GO:0042403">
    <property type="term" value="P:thyroid hormone metabolic process"/>
    <property type="evidence" value="ECO:0007669"/>
    <property type="project" value="TreeGrafter"/>
</dbReference>
<keyword evidence="1" id="KW-0712">Selenocysteine</keyword>
<gene>
    <name evidence="3" type="primary">DIO3</name>
    <name evidence="3" type="ORF">AWC38_SpisGene1751</name>
</gene>
<keyword evidence="1" id="KW-0560">Oxidoreductase</keyword>
<dbReference type="InterPro" id="IPR000643">
    <property type="entry name" value="Iodothyronine_deiodinase"/>
</dbReference>
<evidence type="ECO:0000256" key="2">
    <source>
        <dbReference type="SAM" id="Phobius"/>
    </source>
</evidence>
<comment type="function">
    <text evidence="1">Responsible for the deiodination of T4 (3,5,3',5'-tetraiodothyronine).</text>
</comment>
<comment type="similarity">
    <text evidence="1">Belongs to the iodothyronine deiodinase family.</text>
</comment>
<dbReference type="Gene3D" id="3.40.30.10">
    <property type="entry name" value="Glutaredoxin"/>
    <property type="match status" value="1"/>
</dbReference>
<name>A0A2B4SX22_STYPI</name>
<organism evidence="3 4">
    <name type="scientific">Stylophora pistillata</name>
    <name type="common">Smooth cauliflower coral</name>
    <dbReference type="NCBI Taxonomy" id="50429"/>
    <lineage>
        <taxon>Eukaryota</taxon>
        <taxon>Metazoa</taxon>
        <taxon>Cnidaria</taxon>
        <taxon>Anthozoa</taxon>
        <taxon>Hexacorallia</taxon>
        <taxon>Scleractinia</taxon>
        <taxon>Astrocoeniina</taxon>
        <taxon>Pocilloporidae</taxon>
        <taxon>Stylophora</taxon>
    </lineage>
</organism>
<proteinExistence type="inferred from homology"/>
<keyword evidence="1" id="KW-0893">Thyroid hormones biosynthesis</keyword>
<dbReference type="SUPFAM" id="SSF52833">
    <property type="entry name" value="Thioredoxin-like"/>
    <property type="match status" value="1"/>
</dbReference>
<comment type="caution">
    <text evidence="3">The sequence shown here is derived from an EMBL/GenBank/DDBJ whole genome shotgun (WGS) entry which is preliminary data.</text>
</comment>
<protein>
    <recommendedName>
        <fullName evidence="1">Iodothyronine deiodinase</fullName>
    </recommendedName>
</protein>
<dbReference type="PANTHER" id="PTHR11781">
    <property type="entry name" value="IODOTHYRONINE DEIODINASE"/>
    <property type="match status" value="1"/>
</dbReference>
<evidence type="ECO:0000256" key="1">
    <source>
        <dbReference type="RuleBase" id="RU000676"/>
    </source>
</evidence>
<dbReference type="PANTHER" id="PTHR11781:SF22">
    <property type="entry name" value="TYPE I IODOTHYRONINE DEIODINASE"/>
    <property type="match status" value="1"/>
</dbReference>
<dbReference type="Pfam" id="PF00837">
    <property type="entry name" value="T4_deiodinase"/>
    <property type="match status" value="1"/>
</dbReference>
<sequence>MSVFKRNKITDIPSVLYKYAVIAVLKPTESVRVEIHTSFDSLALLLRRGKKMSRKMTSITFVHCAATLLLLVAFSFLRVLRILPRTRWIVVKLMDLTSVVPLPKEMYWSSLFSWQMLKSVRNSIHLELLKTVRKDHTAPDPLLASLDGESHSRLLSFCKGSRPLVVNFCSWTCPVFRARVGEFLSVVQEFSDVADFLTIYVEEAHPSDGWAFENNVKISTHKTLEDRCRAAKLMQDSVHFSCPIMIDTMGNEANNAYAGLPIRLYVIKNQKVKFAGLTGPTFYDPQNVAKWLKEYKVELMKTGRHRA</sequence>
<dbReference type="GO" id="GO:0042446">
    <property type="term" value="P:hormone biosynthetic process"/>
    <property type="evidence" value="ECO:0007669"/>
    <property type="project" value="UniProtKB-KW"/>
</dbReference>
<dbReference type="GO" id="GO:0004800">
    <property type="term" value="F:thyroxine 5'-deiodinase activity"/>
    <property type="evidence" value="ECO:0007669"/>
    <property type="project" value="InterPro"/>
</dbReference>
<keyword evidence="2" id="KW-1133">Transmembrane helix</keyword>
<keyword evidence="2" id="KW-0472">Membrane</keyword>
<dbReference type="Proteomes" id="UP000225706">
    <property type="component" value="Unassembled WGS sequence"/>
</dbReference>
<evidence type="ECO:0000313" key="4">
    <source>
        <dbReference type="Proteomes" id="UP000225706"/>
    </source>
</evidence>
<dbReference type="AlphaFoldDB" id="A0A2B4SX22"/>
<feature type="transmembrane region" description="Helical" evidence="2">
    <location>
        <begin position="56"/>
        <end position="77"/>
    </location>
</feature>
<dbReference type="EMBL" id="LSMT01000012">
    <property type="protein sequence ID" value="PFX33420.1"/>
    <property type="molecule type" value="Genomic_DNA"/>
</dbReference>
<reference evidence="4" key="1">
    <citation type="journal article" date="2017" name="bioRxiv">
        <title>Comparative analysis of the genomes of Stylophora pistillata and Acropora digitifera provides evidence for extensive differences between species of corals.</title>
        <authorList>
            <person name="Voolstra C.R."/>
            <person name="Li Y."/>
            <person name="Liew Y.J."/>
            <person name="Baumgarten S."/>
            <person name="Zoccola D."/>
            <person name="Flot J.-F."/>
            <person name="Tambutte S."/>
            <person name="Allemand D."/>
            <person name="Aranda M."/>
        </authorList>
    </citation>
    <scope>NUCLEOTIDE SEQUENCE [LARGE SCALE GENOMIC DNA]</scope>
</reference>